<evidence type="ECO:0000313" key="3">
    <source>
        <dbReference type="Proteomes" id="UP000553632"/>
    </source>
</evidence>
<proteinExistence type="predicted"/>
<dbReference type="Proteomes" id="UP000553632">
    <property type="component" value="Unassembled WGS sequence"/>
</dbReference>
<dbReference type="OMA" id="MRCEYSY"/>
<dbReference type="InterPro" id="IPR058055">
    <property type="entry name" value="PA-PLA1"/>
</dbReference>
<dbReference type="GO" id="GO:0046872">
    <property type="term" value="F:metal ion binding"/>
    <property type="evidence" value="ECO:0007669"/>
    <property type="project" value="InterPro"/>
</dbReference>
<dbReference type="SMART" id="SM01127">
    <property type="entry name" value="DDHD"/>
    <property type="match status" value="1"/>
</dbReference>
<dbReference type="PANTHER" id="PTHR23509">
    <property type="entry name" value="PA-PL1 PHOSPHOLIPASE FAMILY"/>
    <property type="match status" value="1"/>
</dbReference>
<dbReference type="GO" id="GO:0005737">
    <property type="term" value="C:cytoplasm"/>
    <property type="evidence" value="ECO:0007669"/>
    <property type="project" value="TreeGrafter"/>
</dbReference>
<protein>
    <recommendedName>
        <fullName evidence="1">DDHD domain-containing protein</fullName>
    </recommendedName>
</protein>
<sequence>MVNEEGAATRIEFLPVEWHSVIHTQGDAVQRQLEAITLPSVPMLRTMTNDCISDVLFYQGSEYQFRIREAVVQNINKTVRSYLASLGPSNPPVRISFICHSLGSVIIYDILQRQKDATVGRVPGMRCEYSYHPFAKSQIPPKERLDFGPQCPVAVACLFLVGSPVALFLTCRGSCADIIPEHICARMFNVFNPTDPVAYRLEPLLSLRMKDAPPEHVPDYSGGGGVKAHVQLKGVIKAFADSAYDVATKDGGIKKAFIAPMKSLLRLDADEVASLQTATESIKAINGGERIDWELQEGLIESANDYVTAVVSHNRYFNNADFAAFVKAKLLMTFSSSTA</sequence>
<evidence type="ECO:0000259" key="1">
    <source>
        <dbReference type="PROSITE" id="PS51043"/>
    </source>
</evidence>
<feature type="domain" description="DDHD" evidence="1">
    <location>
        <begin position="151"/>
        <end position="332"/>
    </location>
</feature>
<gene>
    <name evidence="2" type="ORF">FOZ63_022287</name>
</gene>
<dbReference type="PROSITE" id="PS51043">
    <property type="entry name" value="DDHD"/>
    <property type="match status" value="1"/>
</dbReference>
<evidence type="ECO:0000313" key="2">
    <source>
        <dbReference type="EMBL" id="KAF4739621.1"/>
    </source>
</evidence>
<comment type="caution">
    <text evidence="2">The sequence shown here is derived from an EMBL/GenBank/DDBJ whole genome shotgun (WGS) entry which is preliminary data.</text>
</comment>
<dbReference type="Pfam" id="PF02862">
    <property type="entry name" value="DDHD"/>
    <property type="match status" value="2"/>
</dbReference>
<dbReference type="InterPro" id="IPR004177">
    <property type="entry name" value="DDHD_dom"/>
</dbReference>
<dbReference type="AlphaFoldDB" id="A0A7J6T3M8"/>
<keyword evidence="3" id="KW-1185">Reference proteome</keyword>
<dbReference type="SUPFAM" id="SSF53474">
    <property type="entry name" value="alpha/beta-Hydrolases"/>
    <property type="match status" value="1"/>
</dbReference>
<dbReference type="GO" id="GO:0004620">
    <property type="term" value="F:phospholipase activity"/>
    <property type="evidence" value="ECO:0007669"/>
    <property type="project" value="TreeGrafter"/>
</dbReference>
<reference evidence="2 3" key="1">
    <citation type="submission" date="2020-04" db="EMBL/GenBank/DDBJ databases">
        <title>Perkinsus olseni comparative genomics.</title>
        <authorList>
            <person name="Bogema D.R."/>
        </authorList>
    </citation>
    <scope>NUCLEOTIDE SEQUENCE [LARGE SCALE GENOMIC DNA]</scope>
    <source>
        <strain evidence="2 3">ATCC PRA-207</strain>
    </source>
</reference>
<name>A0A7J6T3M8_PEROL</name>
<dbReference type="PANTHER" id="PTHR23509:SF10">
    <property type="entry name" value="LD21067P"/>
    <property type="match status" value="1"/>
</dbReference>
<dbReference type="EMBL" id="JABANO010013805">
    <property type="protein sequence ID" value="KAF4739621.1"/>
    <property type="molecule type" value="Genomic_DNA"/>
</dbReference>
<organism evidence="2 3">
    <name type="scientific">Perkinsus olseni</name>
    <name type="common">Perkinsus atlanticus</name>
    <dbReference type="NCBI Taxonomy" id="32597"/>
    <lineage>
        <taxon>Eukaryota</taxon>
        <taxon>Sar</taxon>
        <taxon>Alveolata</taxon>
        <taxon>Perkinsozoa</taxon>
        <taxon>Perkinsea</taxon>
        <taxon>Perkinsida</taxon>
        <taxon>Perkinsidae</taxon>
        <taxon>Perkinsus</taxon>
    </lineage>
</organism>
<accession>A0A7J6T3M8</accession>
<dbReference type="InterPro" id="IPR029058">
    <property type="entry name" value="AB_hydrolase_fold"/>
</dbReference>